<dbReference type="EMBL" id="JBHMCF010000057">
    <property type="protein sequence ID" value="MFB9476819.1"/>
    <property type="molecule type" value="Genomic_DNA"/>
</dbReference>
<dbReference type="Proteomes" id="UP001589568">
    <property type="component" value="Unassembled WGS sequence"/>
</dbReference>
<proteinExistence type="predicted"/>
<feature type="region of interest" description="Disordered" evidence="1">
    <location>
        <begin position="497"/>
        <end position="544"/>
    </location>
</feature>
<accession>A0ABV5P2L5</accession>
<evidence type="ECO:0000256" key="1">
    <source>
        <dbReference type="SAM" id="MobiDB-lite"/>
    </source>
</evidence>
<organism evidence="2 3">
    <name type="scientific">Nonomuraea salmonea</name>
    <dbReference type="NCBI Taxonomy" id="46181"/>
    <lineage>
        <taxon>Bacteria</taxon>
        <taxon>Bacillati</taxon>
        <taxon>Actinomycetota</taxon>
        <taxon>Actinomycetes</taxon>
        <taxon>Streptosporangiales</taxon>
        <taxon>Streptosporangiaceae</taxon>
        <taxon>Nonomuraea</taxon>
    </lineage>
</organism>
<name>A0ABV5P2L5_9ACTN</name>
<feature type="region of interest" description="Disordered" evidence="1">
    <location>
        <begin position="156"/>
        <end position="180"/>
    </location>
</feature>
<comment type="caution">
    <text evidence="2">The sequence shown here is derived from an EMBL/GenBank/DDBJ whole genome shotgun (WGS) entry which is preliminary data.</text>
</comment>
<keyword evidence="3" id="KW-1185">Reference proteome</keyword>
<dbReference type="RefSeq" id="WP_345410298.1">
    <property type="nucleotide sequence ID" value="NZ_BAAAXS010000002.1"/>
</dbReference>
<sequence>MSIRSKIFLGKSRPQTMTHVEEIDGTGRRRTLVAAAQIMNGPRIERVTPKHGAKKNAVSQAWQMDAWTLHDEVGELRSAMAWLAAGASAVRLVAARQSATGGDPDPLHEGEVAELVADWAGGRGSQSQIVRRAALHLALVGDTYLVGETVDADQVPAGTVLPGSPSPGGDGDGVAGEGSREQWEAYSTQEMRYSVADGWQVNDGQSTRGLADALVIRCWHPHPAVWWEAESSVLAARPVLFELRGLGQSVMASIDSRLAGAGLLVLPQSLTFPVGQAAQGGDAEDGEDPFVAELMQAMVTPIKDRDSAAAVVPLVVKVPDDTVGKIQHLSFSTPMDAATSTLREEALKRLAISLDLPPEMLTGLSDSNHWNGYLTSEGAIKMHIKPLVVTIAWALTVGWLRPTLRAMGYSDADDYMVWVDTSELLMRPDRAGHAKDLYDRFAIGQDALRREAGFDSDDAPSDEELLRMIAFRLLDRASDVGPLMEALGLRRISVETLPAGDNDNDDDGDGGDAGGPVGDAPALDPAPGPDDNGDGGGGDGGPSQAVAAVMAGAADVPCDGPLFAAHMAVMRALEIVGKRLLTRDRRGAYQHVPSYRLHTELPVPEDAMDRLLDGAWDTLAGLLGDDAHQVVAAVDDYVRDLLRTGQPHELDWLRAALKRTRT</sequence>
<evidence type="ECO:0000313" key="2">
    <source>
        <dbReference type="EMBL" id="MFB9476819.1"/>
    </source>
</evidence>
<gene>
    <name evidence="2" type="ORF">ACFFR3_45645</name>
</gene>
<feature type="compositionally biased region" description="Gly residues" evidence="1">
    <location>
        <begin position="166"/>
        <end position="176"/>
    </location>
</feature>
<protein>
    <recommendedName>
        <fullName evidence="4">Phage portal protein</fullName>
    </recommendedName>
</protein>
<evidence type="ECO:0008006" key="4">
    <source>
        <dbReference type="Google" id="ProtNLM"/>
    </source>
</evidence>
<reference evidence="2 3" key="1">
    <citation type="submission" date="2024-09" db="EMBL/GenBank/DDBJ databases">
        <authorList>
            <person name="Sun Q."/>
            <person name="Mori K."/>
        </authorList>
    </citation>
    <scope>NUCLEOTIDE SEQUENCE [LARGE SCALE GENOMIC DNA]</scope>
    <source>
        <strain evidence="2 3">JCM 3324</strain>
    </source>
</reference>
<evidence type="ECO:0000313" key="3">
    <source>
        <dbReference type="Proteomes" id="UP001589568"/>
    </source>
</evidence>